<dbReference type="Proteomes" id="UP001596494">
    <property type="component" value="Unassembled WGS sequence"/>
</dbReference>
<feature type="domain" description="Thioester reductase (TE)" evidence="1">
    <location>
        <begin position="8"/>
        <end position="240"/>
    </location>
</feature>
<dbReference type="SUPFAM" id="SSF51735">
    <property type="entry name" value="NAD(P)-binding Rossmann-fold domains"/>
    <property type="match status" value="1"/>
</dbReference>
<name>A0ABW2K799_9BACI</name>
<sequence>MGNTYMFTGFPGYLATKLLKEIADKEYPAECVYLLHLPTVKTAAHLELNQLIAEGVVNPEKVQLVEGDITNPILGLEPFLSQKLQHEVTHFFHLAALYDLAAPFVRSWQINVDGTRHVMEWLRKARRLKHFIYFSSAFVSGRREELIYENELVHDAGFKNHYEYTKYEAERIVQASIIPSTIIRPGIVVGHSITGETMKFDGPYFILNLFQRIRQSPILPYFGEGQALVNIVPQDYVIQASTFFAHHDKSIGKTYHLTDPSPYSARRIYEMFAEAFLNRHPRLTLPLTVAKAGLAVQPVRKFTGLQKQALDYFTCESEYNQDNTIADLSGTKITCPDLASYIPALVRYYEAHRKEQDKHVSIF</sequence>
<dbReference type="InterPro" id="IPR036291">
    <property type="entry name" value="NAD(P)-bd_dom_sf"/>
</dbReference>
<dbReference type="CDD" id="cd05263">
    <property type="entry name" value="MupV_like_SDR_e"/>
    <property type="match status" value="1"/>
</dbReference>
<evidence type="ECO:0000313" key="2">
    <source>
        <dbReference type="EMBL" id="MFC7322055.1"/>
    </source>
</evidence>
<dbReference type="Gene3D" id="3.40.50.720">
    <property type="entry name" value="NAD(P)-binding Rossmann-like Domain"/>
    <property type="match status" value="1"/>
</dbReference>
<dbReference type="EMBL" id="JBHTBY010000012">
    <property type="protein sequence ID" value="MFC7322055.1"/>
    <property type="molecule type" value="Genomic_DNA"/>
</dbReference>
<reference evidence="3" key="1">
    <citation type="journal article" date="2019" name="Int. J. Syst. Evol. Microbiol.">
        <title>The Global Catalogue of Microorganisms (GCM) 10K type strain sequencing project: providing services to taxonomists for standard genome sequencing and annotation.</title>
        <authorList>
            <consortium name="The Broad Institute Genomics Platform"/>
            <consortium name="The Broad Institute Genome Sequencing Center for Infectious Disease"/>
            <person name="Wu L."/>
            <person name="Ma J."/>
        </authorList>
    </citation>
    <scope>NUCLEOTIDE SEQUENCE [LARGE SCALE GENOMIC DNA]</scope>
    <source>
        <strain evidence="3">CCUG 73951</strain>
    </source>
</reference>
<dbReference type="RefSeq" id="WP_289216976.1">
    <property type="nucleotide sequence ID" value="NZ_JAPVRC010000010.1"/>
</dbReference>
<comment type="caution">
    <text evidence="2">The sequence shown here is derived from an EMBL/GenBank/DDBJ whole genome shotgun (WGS) entry which is preliminary data.</text>
</comment>
<gene>
    <name evidence="2" type="ORF">ACFQMN_14360</name>
</gene>
<dbReference type="PANTHER" id="PTHR43245:SF51">
    <property type="entry name" value="SHORT CHAIN DEHYDROGENASE_REDUCTASE FAMILY 42E, MEMBER 2"/>
    <property type="match status" value="1"/>
</dbReference>
<organism evidence="2 3">
    <name type="scientific">Halobacillus campisalis</name>
    <dbReference type="NCBI Taxonomy" id="435909"/>
    <lineage>
        <taxon>Bacteria</taxon>
        <taxon>Bacillati</taxon>
        <taxon>Bacillota</taxon>
        <taxon>Bacilli</taxon>
        <taxon>Bacillales</taxon>
        <taxon>Bacillaceae</taxon>
        <taxon>Halobacillus</taxon>
    </lineage>
</organism>
<proteinExistence type="predicted"/>
<keyword evidence="3" id="KW-1185">Reference proteome</keyword>
<dbReference type="InterPro" id="IPR013120">
    <property type="entry name" value="FAR_NAD-bd"/>
</dbReference>
<dbReference type="Pfam" id="PF07993">
    <property type="entry name" value="NAD_binding_4"/>
    <property type="match status" value="1"/>
</dbReference>
<accession>A0ABW2K799</accession>
<evidence type="ECO:0000313" key="3">
    <source>
        <dbReference type="Proteomes" id="UP001596494"/>
    </source>
</evidence>
<protein>
    <submittedName>
        <fullName evidence="2">SDR family oxidoreductase</fullName>
    </submittedName>
</protein>
<dbReference type="InterPro" id="IPR050177">
    <property type="entry name" value="Lipid_A_modif_metabolic_enz"/>
</dbReference>
<evidence type="ECO:0000259" key="1">
    <source>
        <dbReference type="Pfam" id="PF07993"/>
    </source>
</evidence>
<dbReference type="PANTHER" id="PTHR43245">
    <property type="entry name" value="BIFUNCTIONAL POLYMYXIN RESISTANCE PROTEIN ARNA"/>
    <property type="match status" value="1"/>
</dbReference>